<dbReference type="AlphaFoldDB" id="A0AAV4NG08"/>
<feature type="non-terminal residue" evidence="1">
    <location>
        <position position="1"/>
    </location>
</feature>
<dbReference type="Proteomes" id="UP001054837">
    <property type="component" value="Unassembled WGS sequence"/>
</dbReference>
<evidence type="ECO:0000313" key="2">
    <source>
        <dbReference type="Proteomes" id="UP001054837"/>
    </source>
</evidence>
<protein>
    <submittedName>
        <fullName evidence="1">Uncharacterized protein</fullName>
    </submittedName>
</protein>
<organism evidence="1 2">
    <name type="scientific">Caerostris darwini</name>
    <dbReference type="NCBI Taxonomy" id="1538125"/>
    <lineage>
        <taxon>Eukaryota</taxon>
        <taxon>Metazoa</taxon>
        <taxon>Ecdysozoa</taxon>
        <taxon>Arthropoda</taxon>
        <taxon>Chelicerata</taxon>
        <taxon>Arachnida</taxon>
        <taxon>Araneae</taxon>
        <taxon>Araneomorphae</taxon>
        <taxon>Entelegynae</taxon>
        <taxon>Araneoidea</taxon>
        <taxon>Araneidae</taxon>
        <taxon>Caerostris</taxon>
    </lineage>
</organism>
<sequence length="43" mass="4992">SYWNGKLYQFGIETALQFVGWGNLVPYLEKNKESGAYRRNPVP</sequence>
<keyword evidence="2" id="KW-1185">Reference proteome</keyword>
<reference evidence="1 2" key="1">
    <citation type="submission" date="2021-06" db="EMBL/GenBank/DDBJ databases">
        <title>Caerostris darwini draft genome.</title>
        <authorList>
            <person name="Kono N."/>
            <person name="Arakawa K."/>
        </authorList>
    </citation>
    <scope>NUCLEOTIDE SEQUENCE [LARGE SCALE GENOMIC DNA]</scope>
</reference>
<evidence type="ECO:0000313" key="1">
    <source>
        <dbReference type="EMBL" id="GIX83717.1"/>
    </source>
</evidence>
<dbReference type="EMBL" id="BPLQ01001660">
    <property type="protein sequence ID" value="GIX83717.1"/>
    <property type="molecule type" value="Genomic_DNA"/>
</dbReference>
<accession>A0AAV4NG08</accession>
<gene>
    <name evidence="1" type="ORF">CDAR_25711</name>
</gene>
<comment type="caution">
    <text evidence="1">The sequence shown here is derived from an EMBL/GenBank/DDBJ whole genome shotgun (WGS) entry which is preliminary data.</text>
</comment>
<name>A0AAV4NG08_9ARAC</name>
<proteinExistence type="predicted"/>